<proteinExistence type="predicted"/>
<name>A0ABP1G9J7_9CHLO</name>
<comment type="caution">
    <text evidence="4">The sequence shown here is derived from an EMBL/GenBank/DDBJ whole genome shotgun (WGS) entry which is preliminary data.</text>
</comment>
<evidence type="ECO:0000313" key="5">
    <source>
        <dbReference type="Proteomes" id="UP001497392"/>
    </source>
</evidence>
<protein>
    <submittedName>
        <fullName evidence="4">G10406 protein</fullName>
    </submittedName>
</protein>
<dbReference type="InterPro" id="IPR050680">
    <property type="entry name" value="YpeA/RimI_acetyltransf"/>
</dbReference>
<dbReference type="InterPro" id="IPR000182">
    <property type="entry name" value="GNAT_dom"/>
</dbReference>
<dbReference type="SUPFAM" id="SSF55729">
    <property type="entry name" value="Acyl-CoA N-acyltransferases (Nat)"/>
    <property type="match status" value="1"/>
</dbReference>
<dbReference type="PANTHER" id="PTHR43420:SF44">
    <property type="entry name" value="ACETYLTRANSFERASE YPEA"/>
    <property type="match status" value="1"/>
</dbReference>
<evidence type="ECO:0000256" key="2">
    <source>
        <dbReference type="ARBA" id="ARBA00023315"/>
    </source>
</evidence>
<dbReference type="PANTHER" id="PTHR43420">
    <property type="entry name" value="ACETYLTRANSFERASE"/>
    <property type="match status" value="1"/>
</dbReference>
<evidence type="ECO:0000259" key="3">
    <source>
        <dbReference type="PROSITE" id="PS51186"/>
    </source>
</evidence>
<dbReference type="EMBL" id="CAXHTA020000017">
    <property type="protein sequence ID" value="CAL5227441.1"/>
    <property type="molecule type" value="Genomic_DNA"/>
</dbReference>
<gene>
    <name evidence="4" type="primary">g10406</name>
    <name evidence="4" type="ORF">VP750_LOCUS9347</name>
</gene>
<reference evidence="4 5" key="1">
    <citation type="submission" date="2024-06" db="EMBL/GenBank/DDBJ databases">
        <authorList>
            <person name="Kraege A."/>
            <person name="Thomma B."/>
        </authorList>
    </citation>
    <scope>NUCLEOTIDE SEQUENCE [LARGE SCALE GENOMIC DNA]</scope>
</reference>
<sequence length="133" mass="14851">MYRISQEGNIEWSLGQLQAEFDLELSIILVSVSGAQVDGFVCGWHVSGELQVMLLAVSRNRQRQGIGTALLEKLLCIGKGLGNTSAYLELREGNETAMRLYGRAGFSEVGRRRRYYENGDTAILMCKDLTIQF</sequence>
<evidence type="ECO:0000256" key="1">
    <source>
        <dbReference type="ARBA" id="ARBA00022679"/>
    </source>
</evidence>
<dbReference type="InterPro" id="IPR016181">
    <property type="entry name" value="Acyl_CoA_acyltransferase"/>
</dbReference>
<dbReference type="CDD" id="cd04301">
    <property type="entry name" value="NAT_SF"/>
    <property type="match status" value="1"/>
</dbReference>
<keyword evidence="1" id="KW-0808">Transferase</keyword>
<dbReference type="Proteomes" id="UP001497392">
    <property type="component" value="Unassembled WGS sequence"/>
</dbReference>
<dbReference type="PROSITE" id="PS51186">
    <property type="entry name" value="GNAT"/>
    <property type="match status" value="1"/>
</dbReference>
<evidence type="ECO:0000313" key="4">
    <source>
        <dbReference type="EMBL" id="CAL5227441.1"/>
    </source>
</evidence>
<keyword evidence="2" id="KW-0012">Acyltransferase</keyword>
<dbReference type="Pfam" id="PF00583">
    <property type="entry name" value="Acetyltransf_1"/>
    <property type="match status" value="1"/>
</dbReference>
<accession>A0ABP1G9J7</accession>
<feature type="domain" description="N-acetyltransferase" evidence="3">
    <location>
        <begin position="1"/>
        <end position="130"/>
    </location>
</feature>
<keyword evidence="5" id="KW-1185">Reference proteome</keyword>
<dbReference type="Gene3D" id="3.40.630.30">
    <property type="match status" value="1"/>
</dbReference>
<organism evidence="4 5">
    <name type="scientific">Coccomyxa viridis</name>
    <dbReference type="NCBI Taxonomy" id="1274662"/>
    <lineage>
        <taxon>Eukaryota</taxon>
        <taxon>Viridiplantae</taxon>
        <taxon>Chlorophyta</taxon>
        <taxon>core chlorophytes</taxon>
        <taxon>Trebouxiophyceae</taxon>
        <taxon>Trebouxiophyceae incertae sedis</taxon>
        <taxon>Coccomyxaceae</taxon>
        <taxon>Coccomyxa</taxon>
    </lineage>
</organism>